<reference evidence="2" key="1">
    <citation type="journal article" date="2022" name="Plant J.">
        <title>Strategies of tolerance reflected in two North American maple genomes.</title>
        <authorList>
            <person name="McEvoy S.L."/>
            <person name="Sezen U.U."/>
            <person name="Trouern-Trend A."/>
            <person name="McMahon S.M."/>
            <person name="Schaberg P.G."/>
            <person name="Yang J."/>
            <person name="Wegrzyn J.L."/>
            <person name="Swenson N.G."/>
        </authorList>
    </citation>
    <scope>NUCLEOTIDE SEQUENCE</scope>
    <source>
        <strain evidence="2">NS2018</strain>
    </source>
</reference>
<dbReference type="Gene3D" id="1.20.1280.50">
    <property type="match status" value="1"/>
</dbReference>
<dbReference type="EMBL" id="JAUESC010000381">
    <property type="protein sequence ID" value="KAK0588618.1"/>
    <property type="molecule type" value="Genomic_DNA"/>
</dbReference>
<dbReference type="Pfam" id="PF08268">
    <property type="entry name" value="FBA_3"/>
    <property type="match status" value="1"/>
</dbReference>
<reference evidence="2" key="2">
    <citation type="submission" date="2023-06" db="EMBL/GenBank/DDBJ databases">
        <authorList>
            <person name="Swenson N.G."/>
            <person name="Wegrzyn J.L."/>
            <person name="Mcevoy S.L."/>
        </authorList>
    </citation>
    <scope>NUCLEOTIDE SEQUENCE</scope>
    <source>
        <strain evidence="2">NS2018</strain>
        <tissue evidence="2">Leaf</tissue>
    </source>
</reference>
<dbReference type="InterPro" id="IPR050796">
    <property type="entry name" value="SCF_F-box_component"/>
</dbReference>
<dbReference type="SUPFAM" id="SSF81383">
    <property type="entry name" value="F-box domain"/>
    <property type="match status" value="1"/>
</dbReference>
<dbReference type="Proteomes" id="UP001168877">
    <property type="component" value="Unassembled WGS sequence"/>
</dbReference>
<dbReference type="PANTHER" id="PTHR31672">
    <property type="entry name" value="BNACNNG10540D PROTEIN"/>
    <property type="match status" value="1"/>
</dbReference>
<dbReference type="InterPro" id="IPR001810">
    <property type="entry name" value="F-box_dom"/>
</dbReference>
<evidence type="ECO:0000259" key="1">
    <source>
        <dbReference type="PROSITE" id="PS50181"/>
    </source>
</evidence>
<dbReference type="InterPro" id="IPR017451">
    <property type="entry name" value="F-box-assoc_interact_dom"/>
</dbReference>
<gene>
    <name evidence="2" type="ORF">LWI29_003247</name>
</gene>
<evidence type="ECO:0000313" key="3">
    <source>
        <dbReference type="Proteomes" id="UP001168877"/>
    </source>
</evidence>
<dbReference type="NCBIfam" id="TIGR01640">
    <property type="entry name" value="F_box_assoc_1"/>
    <property type="match status" value="1"/>
</dbReference>
<proteinExistence type="predicted"/>
<protein>
    <recommendedName>
        <fullName evidence="1">F-box domain-containing protein</fullName>
    </recommendedName>
</protein>
<accession>A0AA39SB86</accession>
<dbReference type="PANTHER" id="PTHR31672:SF2">
    <property type="entry name" value="F-BOX DOMAIN-CONTAINING PROTEIN"/>
    <property type="match status" value="1"/>
</dbReference>
<sequence length="371" mass="42708">MESFPREIILVILSRLPVTSLLQSKLVCKAWNNLVKDPLLLCMHFSRATKSDPCLILHCDNQLYSLELSDHCKDDQRVKKIHMPVLPPVVGSCKGLLCLCDSSTKKSLYVYNPFSRDYIELPKSTELLHQYLVFRFGFNQTTNKYKVIQAVYGTTTRCSHHRHIELSSFQVEVQILTLGSPAWRNLGKLPNHRIYQGRPQMRNSGKFQSLIIMADLIICIWWISEVALLRINKHDGVSSVRDYPRHTIKAACDIFTAIQARMQSVAHDLVQDPLLVSMHFSGTTRNDPCLILHCDYPIQNQLYSLELSDLFKDDQRVNKIRVPVFPKFNVSSLVTLKSKTKLKPFNNFRLCTRSKHRINKHDGVSSARDYP</sequence>
<organism evidence="2 3">
    <name type="scientific">Acer saccharum</name>
    <name type="common">Sugar maple</name>
    <dbReference type="NCBI Taxonomy" id="4024"/>
    <lineage>
        <taxon>Eukaryota</taxon>
        <taxon>Viridiplantae</taxon>
        <taxon>Streptophyta</taxon>
        <taxon>Embryophyta</taxon>
        <taxon>Tracheophyta</taxon>
        <taxon>Spermatophyta</taxon>
        <taxon>Magnoliopsida</taxon>
        <taxon>eudicotyledons</taxon>
        <taxon>Gunneridae</taxon>
        <taxon>Pentapetalae</taxon>
        <taxon>rosids</taxon>
        <taxon>malvids</taxon>
        <taxon>Sapindales</taxon>
        <taxon>Sapindaceae</taxon>
        <taxon>Hippocastanoideae</taxon>
        <taxon>Acereae</taxon>
        <taxon>Acer</taxon>
    </lineage>
</organism>
<dbReference type="Pfam" id="PF12937">
    <property type="entry name" value="F-box-like"/>
    <property type="match status" value="1"/>
</dbReference>
<keyword evidence="3" id="KW-1185">Reference proteome</keyword>
<dbReference type="SMART" id="SM00256">
    <property type="entry name" value="FBOX"/>
    <property type="match status" value="1"/>
</dbReference>
<name>A0AA39SB86_ACESA</name>
<dbReference type="AlphaFoldDB" id="A0AA39SB86"/>
<dbReference type="InterPro" id="IPR036047">
    <property type="entry name" value="F-box-like_dom_sf"/>
</dbReference>
<dbReference type="PROSITE" id="PS50181">
    <property type="entry name" value="FBOX"/>
    <property type="match status" value="1"/>
</dbReference>
<comment type="caution">
    <text evidence="2">The sequence shown here is derived from an EMBL/GenBank/DDBJ whole genome shotgun (WGS) entry which is preliminary data.</text>
</comment>
<evidence type="ECO:0000313" key="2">
    <source>
        <dbReference type="EMBL" id="KAK0588618.1"/>
    </source>
</evidence>
<feature type="domain" description="F-box" evidence="1">
    <location>
        <begin position="1"/>
        <end position="48"/>
    </location>
</feature>
<dbReference type="InterPro" id="IPR013187">
    <property type="entry name" value="F-box-assoc_dom_typ3"/>
</dbReference>